<gene>
    <name evidence="4" type="ORF">DW099_19205</name>
</gene>
<evidence type="ECO:0000256" key="2">
    <source>
        <dbReference type="PROSITE-ProRule" id="PRU00236"/>
    </source>
</evidence>
<evidence type="ECO:0000259" key="3">
    <source>
        <dbReference type="PROSITE" id="PS50305"/>
    </source>
</evidence>
<organism evidence="4 5">
    <name type="scientific">Emergencia timonensis</name>
    <dbReference type="NCBI Taxonomy" id="1776384"/>
    <lineage>
        <taxon>Bacteria</taxon>
        <taxon>Bacillati</taxon>
        <taxon>Bacillota</taxon>
        <taxon>Clostridia</taxon>
        <taxon>Peptostreptococcales</taxon>
        <taxon>Anaerovoracaceae</taxon>
        <taxon>Emergencia</taxon>
    </lineage>
</organism>
<comment type="caution">
    <text evidence="4">The sequence shown here is derived from an EMBL/GenBank/DDBJ whole genome shotgun (WGS) entry which is preliminary data.</text>
</comment>
<dbReference type="Proteomes" id="UP000284841">
    <property type="component" value="Unassembled WGS sequence"/>
</dbReference>
<accession>A0A415DTD1</accession>
<dbReference type="AlphaFoldDB" id="A0A415DTD1"/>
<feature type="binding site" evidence="2">
    <location>
        <position position="145"/>
    </location>
    <ligand>
        <name>Zn(2+)</name>
        <dbReference type="ChEBI" id="CHEBI:29105"/>
    </ligand>
</feature>
<keyword evidence="2" id="KW-0479">Metal-binding</keyword>
<dbReference type="InterPro" id="IPR026590">
    <property type="entry name" value="Ssirtuin_cat_dom"/>
</dbReference>
<feature type="domain" description="Deacetylase sirtuin-type" evidence="3">
    <location>
        <begin position="4"/>
        <end position="304"/>
    </location>
</feature>
<dbReference type="GO" id="GO:0046872">
    <property type="term" value="F:metal ion binding"/>
    <property type="evidence" value="ECO:0007669"/>
    <property type="project" value="UniProtKB-KW"/>
</dbReference>
<dbReference type="PROSITE" id="PS50305">
    <property type="entry name" value="SIRTUIN"/>
    <property type="match status" value="1"/>
</dbReference>
<dbReference type="STRING" id="1776384.GCA_900086585_00301"/>
<feature type="binding site" evidence="2">
    <location>
        <position position="193"/>
    </location>
    <ligand>
        <name>Zn(2+)</name>
        <dbReference type="ChEBI" id="CHEBI:29105"/>
    </ligand>
</feature>
<keyword evidence="2" id="KW-0862">Zinc</keyword>
<dbReference type="Gene3D" id="3.40.50.1220">
    <property type="entry name" value="TPP-binding domain"/>
    <property type="match status" value="1"/>
</dbReference>
<dbReference type="RefSeq" id="WP_118336712.1">
    <property type="nucleotide sequence ID" value="NZ_AP025567.1"/>
</dbReference>
<feature type="binding site" evidence="2">
    <location>
        <position position="141"/>
    </location>
    <ligand>
        <name>Zn(2+)</name>
        <dbReference type="ChEBI" id="CHEBI:29105"/>
    </ligand>
</feature>
<dbReference type="PANTHER" id="PTHR11085:SF10">
    <property type="entry name" value="NAD-DEPENDENT PROTEIN DEACYLASE SIRTUIN-5, MITOCHONDRIAL-RELATED"/>
    <property type="match status" value="1"/>
</dbReference>
<evidence type="ECO:0000313" key="4">
    <source>
        <dbReference type="EMBL" id="RHJ83126.1"/>
    </source>
</evidence>
<dbReference type="InterPro" id="IPR050134">
    <property type="entry name" value="NAD-dep_sirtuin_deacylases"/>
</dbReference>
<dbReference type="OrthoDB" id="394960at2"/>
<dbReference type="InterPro" id="IPR029035">
    <property type="entry name" value="DHS-like_NAD/FAD-binding_dom"/>
</dbReference>
<protein>
    <submittedName>
        <fullName evidence="4">Sir2 silent information regulator family NAD-dependent deacetylase</fullName>
    </submittedName>
</protein>
<proteinExistence type="predicted"/>
<reference evidence="4 5" key="1">
    <citation type="submission" date="2018-08" db="EMBL/GenBank/DDBJ databases">
        <title>A genome reference for cultivated species of the human gut microbiota.</title>
        <authorList>
            <person name="Zou Y."/>
            <person name="Xue W."/>
            <person name="Luo G."/>
        </authorList>
    </citation>
    <scope>NUCLEOTIDE SEQUENCE [LARGE SCALE GENOMIC DNA]</scope>
    <source>
        <strain evidence="4 5">AM07-24</strain>
    </source>
</reference>
<evidence type="ECO:0000256" key="1">
    <source>
        <dbReference type="ARBA" id="ARBA00023027"/>
    </source>
</evidence>
<keyword evidence="1" id="KW-0520">NAD</keyword>
<dbReference type="GO" id="GO:0070403">
    <property type="term" value="F:NAD+ binding"/>
    <property type="evidence" value="ECO:0007669"/>
    <property type="project" value="TreeGrafter"/>
</dbReference>
<comment type="caution">
    <text evidence="2">Lacks conserved residue(s) required for the propagation of feature annotation.</text>
</comment>
<dbReference type="PANTHER" id="PTHR11085">
    <property type="entry name" value="NAD-DEPENDENT PROTEIN DEACYLASE SIRTUIN-5, MITOCHONDRIAL-RELATED"/>
    <property type="match status" value="1"/>
</dbReference>
<feature type="binding site" evidence="2">
    <location>
        <position position="196"/>
    </location>
    <ligand>
        <name>Zn(2+)</name>
        <dbReference type="ChEBI" id="CHEBI:29105"/>
    </ligand>
</feature>
<evidence type="ECO:0000313" key="5">
    <source>
        <dbReference type="Proteomes" id="UP000284841"/>
    </source>
</evidence>
<sequence length="304" mass="34640">MRKLGNQENEVSRLQEQLSAAEVVIVGAGAGLSASAGFDYTGERFSRYFHDFGDKYGFADMYSGGFYPYQTLEEYWAYWSRYIWINRYQNPPKPVYNALSELMQEKKYFVLTTNVDHQFQRAGVDKERLFYTQGDYGLWQCSKPCHNLTYDNEEQVRKMIEAQGFVIDGKGQLTLPQGVRPAMSIPTELVPYCPRCGKPLTMNLRADDTFVEDAGWQTASERYTAFLREAQHQRTLFLELGTGYNTPAIIKYSFWRMVSRRPKAFYACINLGEAYAPAELGAKAVCINGDVGEVLKALADGEHV</sequence>
<dbReference type="EMBL" id="QRMS01000010">
    <property type="protein sequence ID" value="RHJ83126.1"/>
    <property type="molecule type" value="Genomic_DNA"/>
</dbReference>
<dbReference type="SUPFAM" id="SSF52467">
    <property type="entry name" value="DHS-like NAD/FAD-binding domain"/>
    <property type="match status" value="1"/>
</dbReference>
<name>A0A415DTD1_9FIRM</name>
<keyword evidence="5" id="KW-1185">Reference proteome</keyword>
<dbReference type="GO" id="GO:0017136">
    <property type="term" value="F:histone deacetylase activity, NAD-dependent"/>
    <property type="evidence" value="ECO:0007669"/>
    <property type="project" value="TreeGrafter"/>
</dbReference>